<dbReference type="Proteomes" id="UP000323930">
    <property type="component" value="Unassembled WGS sequence"/>
</dbReference>
<dbReference type="RefSeq" id="WP_148544802.1">
    <property type="nucleotide sequence ID" value="NZ_VSDQ01000718.1"/>
</dbReference>
<dbReference type="InterPro" id="IPR014710">
    <property type="entry name" value="RmlC-like_jellyroll"/>
</dbReference>
<keyword evidence="3" id="KW-1185">Reference proteome</keyword>
<sequence length="191" mass="22263">MHQNYEYLKKFADISEETFNEIAEITEFKRIEAGTQIVKLGEVPTKIYMLVSGFMRCYLTTESGKEYNKSFYLPISFIGSLTALLSNKPSMLVFEALSDCKLYEIDYKKFKGICERNIKLNTLHSKVLEYVYVKYEKRLIELMSLDATERYLALKKEIPDVDEKIPQYQIASYLGITAVQLSRIRKKIDSN</sequence>
<dbReference type="InterPro" id="IPR018490">
    <property type="entry name" value="cNMP-bd_dom_sf"/>
</dbReference>
<proteinExistence type="predicted"/>
<reference evidence="2 3" key="1">
    <citation type="submission" date="2019-08" db="EMBL/GenBank/DDBJ databases">
        <title>Seonamhaeicola sediminis sp. nov., isolated from marine sediment.</title>
        <authorList>
            <person name="Cao W.R."/>
        </authorList>
    </citation>
    <scope>NUCLEOTIDE SEQUENCE [LARGE SCALE GENOMIC DNA]</scope>
    <source>
        <strain evidence="2 3">B011</strain>
    </source>
</reference>
<organism evidence="2 3">
    <name type="scientific">Seonamhaeicola marinus</name>
    <dbReference type="NCBI Taxonomy" id="1912246"/>
    <lineage>
        <taxon>Bacteria</taxon>
        <taxon>Pseudomonadati</taxon>
        <taxon>Bacteroidota</taxon>
        <taxon>Flavobacteriia</taxon>
        <taxon>Flavobacteriales</taxon>
        <taxon>Flavobacteriaceae</taxon>
    </lineage>
</organism>
<dbReference type="AlphaFoldDB" id="A0A5D0HKM7"/>
<dbReference type="InterPro" id="IPR000595">
    <property type="entry name" value="cNMP-bd_dom"/>
</dbReference>
<dbReference type="OrthoDB" id="663011at2"/>
<evidence type="ECO:0000313" key="2">
    <source>
        <dbReference type="EMBL" id="TYA71815.1"/>
    </source>
</evidence>
<comment type="caution">
    <text evidence="2">The sequence shown here is derived from an EMBL/GenBank/DDBJ whole genome shotgun (WGS) entry which is preliminary data.</text>
</comment>
<protein>
    <submittedName>
        <fullName evidence="2">Crp/Fnr family transcriptional regulator</fullName>
    </submittedName>
</protein>
<dbReference type="SUPFAM" id="SSF51206">
    <property type="entry name" value="cAMP-binding domain-like"/>
    <property type="match status" value="1"/>
</dbReference>
<dbReference type="PROSITE" id="PS50042">
    <property type="entry name" value="CNMP_BINDING_3"/>
    <property type="match status" value="1"/>
</dbReference>
<dbReference type="SMART" id="SM00100">
    <property type="entry name" value="cNMP"/>
    <property type="match status" value="1"/>
</dbReference>
<accession>A0A5D0HKM7</accession>
<feature type="domain" description="Cyclic nucleotide-binding" evidence="1">
    <location>
        <begin position="10"/>
        <end position="113"/>
    </location>
</feature>
<dbReference type="Gene3D" id="2.60.120.10">
    <property type="entry name" value="Jelly Rolls"/>
    <property type="match status" value="1"/>
</dbReference>
<evidence type="ECO:0000313" key="3">
    <source>
        <dbReference type="Proteomes" id="UP000323930"/>
    </source>
</evidence>
<dbReference type="Pfam" id="PF00027">
    <property type="entry name" value="cNMP_binding"/>
    <property type="match status" value="1"/>
</dbReference>
<name>A0A5D0HKM7_9FLAO</name>
<evidence type="ECO:0000259" key="1">
    <source>
        <dbReference type="PROSITE" id="PS50042"/>
    </source>
</evidence>
<gene>
    <name evidence="2" type="ORF">FUA24_19890</name>
</gene>
<dbReference type="EMBL" id="VSDQ01000718">
    <property type="protein sequence ID" value="TYA71815.1"/>
    <property type="molecule type" value="Genomic_DNA"/>
</dbReference>
<dbReference type="CDD" id="cd00038">
    <property type="entry name" value="CAP_ED"/>
    <property type="match status" value="1"/>
</dbReference>